<gene>
    <name evidence="1" type="ORF">GCM10007423_00760</name>
</gene>
<dbReference type="RefSeq" id="WP_188927572.1">
    <property type="nucleotide sequence ID" value="NZ_BMIA01000001.1"/>
</dbReference>
<sequence>MEYPAVLASDLEQIYQVIQGGSWKVSGCGLSQGAFSCALFMSQYGASFERVDLRGEVQELFDRGCNGVVSGKTSWLDFADLALVSHRLSERGFIQIEQEFFFEDIDKLALAAMARRCQIAGFENSDLGAALYALRRFNAGATHFAGPIKGFVSALAAGGEACFVGATGCGNENLRTGLSAPLLFVSAAAEIGLVDQKEGIGGVSTLAEKICENVNDLSNTQTDPGFQTGELGKGYALLRAGMCFHRGDWITAGLQILIDCAYSVLDHGISALDMASGTSGIALAFDKLYRLTGYDIFRDLATKARWLSLKAKVLVDDRNIDHGYSFYHGLSGIGLAALHGQQDRPEELDEFLWLL</sequence>
<dbReference type="SUPFAM" id="SSF158745">
    <property type="entry name" value="LanC-like"/>
    <property type="match status" value="1"/>
</dbReference>
<keyword evidence="2" id="KW-1185">Reference proteome</keyword>
<organism evidence="1 2">
    <name type="scientific">Dyadobacter endophyticus</name>
    <dbReference type="NCBI Taxonomy" id="1749036"/>
    <lineage>
        <taxon>Bacteria</taxon>
        <taxon>Pseudomonadati</taxon>
        <taxon>Bacteroidota</taxon>
        <taxon>Cytophagia</taxon>
        <taxon>Cytophagales</taxon>
        <taxon>Spirosomataceae</taxon>
        <taxon>Dyadobacter</taxon>
    </lineage>
</organism>
<reference evidence="2" key="1">
    <citation type="journal article" date="2019" name="Int. J. Syst. Evol. Microbiol.">
        <title>The Global Catalogue of Microorganisms (GCM) 10K type strain sequencing project: providing services to taxonomists for standard genome sequencing and annotation.</title>
        <authorList>
            <consortium name="The Broad Institute Genomics Platform"/>
            <consortium name="The Broad Institute Genome Sequencing Center for Infectious Disease"/>
            <person name="Wu L."/>
            <person name="Ma J."/>
        </authorList>
    </citation>
    <scope>NUCLEOTIDE SEQUENCE [LARGE SCALE GENOMIC DNA]</scope>
    <source>
        <strain evidence="2">CGMCC 1.15288</strain>
    </source>
</reference>
<evidence type="ECO:0000313" key="1">
    <source>
        <dbReference type="EMBL" id="GGH20379.1"/>
    </source>
</evidence>
<accession>A0ABQ1YC58</accession>
<proteinExistence type="predicted"/>
<comment type="caution">
    <text evidence="1">The sequence shown here is derived from an EMBL/GenBank/DDBJ whole genome shotgun (WGS) entry which is preliminary data.</text>
</comment>
<name>A0ABQ1YC58_9BACT</name>
<protein>
    <recommendedName>
        <fullName evidence="3">Lanthionine synthetase C-like protein</fullName>
    </recommendedName>
</protein>
<dbReference type="Gene3D" id="1.50.10.20">
    <property type="match status" value="1"/>
</dbReference>
<evidence type="ECO:0008006" key="3">
    <source>
        <dbReference type="Google" id="ProtNLM"/>
    </source>
</evidence>
<dbReference type="Proteomes" id="UP000600214">
    <property type="component" value="Unassembled WGS sequence"/>
</dbReference>
<dbReference type="EMBL" id="BMIA01000001">
    <property type="protein sequence ID" value="GGH20379.1"/>
    <property type="molecule type" value="Genomic_DNA"/>
</dbReference>
<evidence type="ECO:0000313" key="2">
    <source>
        <dbReference type="Proteomes" id="UP000600214"/>
    </source>
</evidence>